<reference evidence="1" key="1">
    <citation type="submission" date="2014-11" db="EMBL/GenBank/DDBJ databases">
        <authorList>
            <person name="Amaro Gonzalez C."/>
        </authorList>
    </citation>
    <scope>NUCLEOTIDE SEQUENCE</scope>
</reference>
<proteinExistence type="predicted"/>
<accession>A0A0E9RJY1</accession>
<name>A0A0E9RJY1_ANGAN</name>
<reference evidence="1" key="2">
    <citation type="journal article" date="2015" name="Fish Shellfish Immunol.">
        <title>Early steps in the European eel (Anguilla anguilla)-Vibrio vulnificus interaction in the gills: Role of the RtxA13 toxin.</title>
        <authorList>
            <person name="Callol A."/>
            <person name="Pajuelo D."/>
            <person name="Ebbesson L."/>
            <person name="Teles M."/>
            <person name="MacKenzie S."/>
            <person name="Amaro C."/>
        </authorList>
    </citation>
    <scope>NUCLEOTIDE SEQUENCE</scope>
</reference>
<protein>
    <submittedName>
        <fullName evidence="1">Uncharacterized protein</fullName>
    </submittedName>
</protein>
<dbReference type="AlphaFoldDB" id="A0A0E9RJY1"/>
<organism evidence="1">
    <name type="scientific">Anguilla anguilla</name>
    <name type="common">European freshwater eel</name>
    <name type="synonym">Muraena anguilla</name>
    <dbReference type="NCBI Taxonomy" id="7936"/>
    <lineage>
        <taxon>Eukaryota</taxon>
        <taxon>Metazoa</taxon>
        <taxon>Chordata</taxon>
        <taxon>Craniata</taxon>
        <taxon>Vertebrata</taxon>
        <taxon>Euteleostomi</taxon>
        <taxon>Actinopterygii</taxon>
        <taxon>Neopterygii</taxon>
        <taxon>Teleostei</taxon>
        <taxon>Anguilliformes</taxon>
        <taxon>Anguillidae</taxon>
        <taxon>Anguilla</taxon>
    </lineage>
</organism>
<sequence length="27" mass="3271">MFNGFHIVILSIMRLSKFSFNERSIWP</sequence>
<dbReference type="EMBL" id="GBXM01079837">
    <property type="protein sequence ID" value="JAH28740.1"/>
    <property type="molecule type" value="Transcribed_RNA"/>
</dbReference>
<evidence type="ECO:0000313" key="1">
    <source>
        <dbReference type="EMBL" id="JAH28740.1"/>
    </source>
</evidence>